<dbReference type="PANTHER" id="PTHR11066:SF34">
    <property type="entry name" value="ACYL-COENZYME A THIOESTERASE 8"/>
    <property type="match status" value="1"/>
</dbReference>
<gene>
    <name evidence="5" type="ORF">E3O06_00740</name>
</gene>
<dbReference type="CDD" id="cd03445">
    <property type="entry name" value="Thioesterase_II_repeat2"/>
    <property type="match status" value="1"/>
</dbReference>
<evidence type="ECO:0008006" key="7">
    <source>
        <dbReference type="Google" id="ProtNLM"/>
    </source>
</evidence>
<feature type="domain" description="Acyl-CoA thioesterase-like N-terminal HotDog" evidence="4">
    <location>
        <begin position="104"/>
        <end position="183"/>
    </location>
</feature>
<name>A0A4R8V5Z1_9MICO</name>
<dbReference type="OrthoDB" id="9781019at2"/>
<keyword evidence="2" id="KW-0378">Hydrolase</keyword>
<evidence type="ECO:0000313" key="6">
    <source>
        <dbReference type="Proteomes" id="UP000298173"/>
    </source>
</evidence>
<dbReference type="Gene3D" id="2.40.160.210">
    <property type="entry name" value="Acyl-CoA thioesterase, double hotdog domain"/>
    <property type="match status" value="1"/>
</dbReference>
<dbReference type="EMBL" id="SOEY01000002">
    <property type="protein sequence ID" value="TFB77315.1"/>
    <property type="molecule type" value="Genomic_DNA"/>
</dbReference>
<dbReference type="SUPFAM" id="SSF54637">
    <property type="entry name" value="Thioesterase/thiol ester dehydrase-isomerase"/>
    <property type="match status" value="2"/>
</dbReference>
<dbReference type="GO" id="GO:0006637">
    <property type="term" value="P:acyl-CoA metabolic process"/>
    <property type="evidence" value="ECO:0007669"/>
    <property type="project" value="InterPro"/>
</dbReference>
<dbReference type="Pfam" id="PF02551">
    <property type="entry name" value="Acyl_CoA_thio"/>
    <property type="match status" value="1"/>
</dbReference>
<evidence type="ECO:0000259" key="3">
    <source>
        <dbReference type="Pfam" id="PF02551"/>
    </source>
</evidence>
<accession>A0A4R8V5Z1</accession>
<evidence type="ECO:0000256" key="2">
    <source>
        <dbReference type="ARBA" id="ARBA00022801"/>
    </source>
</evidence>
<dbReference type="InterPro" id="IPR025652">
    <property type="entry name" value="TesB_C"/>
</dbReference>
<dbReference type="InterPro" id="IPR049449">
    <property type="entry name" value="TesB_ACOT8-like_N"/>
</dbReference>
<evidence type="ECO:0000313" key="5">
    <source>
        <dbReference type="EMBL" id="TFB77315.1"/>
    </source>
</evidence>
<organism evidence="5 6">
    <name type="scientific">Cryobacterium glaciale</name>
    <dbReference type="NCBI Taxonomy" id="1259145"/>
    <lineage>
        <taxon>Bacteria</taxon>
        <taxon>Bacillati</taxon>
        <taxon>Actinomycetota</taxon>
        <taxon>Actinomycetes</taxon>
        <taxon>Micrococcales</taxon>
        <taxon>Microbacteriaceae</taxon>
        <taxon>Cryobacterium</taxon>
    </lineage>
</organism>
<sequence>MSLIPSEVPFSARVTASEMRSMCCRSDHEGVSSVCALFNTAVCRKSVSVIDSFNRTFGIIARELSAVNELRNIAGSVPRERRLQDWLSTTNAPHGRVAYAPPGAGGSIFGGALLAQSLQVASLGVDDKQRPHSLQMSFLRAGDITQPVLYGRVVLNETKRFSTIRVAANQNGRLIATSTASFHSPESSPEHAAEAATRWAKPGSGTDAVGGALPPIGSFMRNSFELHAAEPTDSQRLGQGAPVGIWMRASTLVDQPAIRHASALAWASDFAMTHVADLEHQHLAGPRFATSLNHSLWFHRPFAMTEWLLHEVESPVYRDALALSVGRFFDERGRMVASVAQESLLRRSAPNPFDR</sequence>
<reference evidence="5 6" key="1">
    <citation type="submission" date="2019-03" db="EMBL/GenBank/DDBJ databases">
        <title>Genomics of glacier-inhabiting Cryobacterium strains.</title>
        <authorList>
            <person name="Liu Q."/>
            <person name="Xin Y.-H."/>
        </authorList>
    </citation>
    <scope>NUCLEOTIDE SEQUENCE [LARGE SCALE GENOMIC DNA]</scope>
    <source>
        <strain evidence="5 6">HLT2-23</strain>
    </source>
</reference>
<comment type="similarity">
    <text evidence="1">Belongs to the C/M/P thioester hydrolase family.</text>
</comment>
<dbReference type="GO" id="GO:0009062">
    <property type="term" value="P:fatty acid catabolic process"/>
    <property type="evidence" value="ECO:0007669"/>
    <property type="project" value="TreeGrafter"/>
</dbReference>
<dbReference type="Proteomes" id="UP000298173">
    <property type="component" value="Unassembled WGS sequence"/>
</dbReference>
<dbReference type="InterPro" id="IPR003703">
    <property type="entry name" value="Acyl_CoA_thio"/>
</dbReference>
<dbReference type="GO" id="GO:0047617">
    <property type="term" value="F:fatty acyl-CoA hydrolase activity"/>
    <property type="evidence" value="ECO:0007669"/>
    <property type="project" value="InterPro"/>
</dbReference>
<dbReference type="PANTHER" id="PTHR11066">
    <property type="entry name" value="ACYL-COA THIOESTERASE"/>
    <property type="match status" value="1"/>
</dbReference>
<dbReference type="CDD" id="cd03444">
    <property type="entry name" value="Thioesterase_II_repeat1"/>
    <property type="match status" value="1"/>
</dbReference>
<dbReference type="RefSeq" id="WP_134501127.1">
    <property type="nucleotide sequence ID" value="NZ_SOEY01000002.1"/>
</dbReference>
<dbReference type="InterPro" id="IPR029069">
    <property type="entry name" value="HotDog_dom_sf"/>
</dbReference>
<dbReference type="Pfam" id="PF13622">
    <property type="entry name" value="4HBT_3"/>
    <property type="match status" value="1"/>
</dbReference>
<comment type="caution">
    <text evidence="5">The sequence shown here is derived from an EMBL/GenBank/DDBJ whole genome shotgun (WGS) entry which is preliminary data.</text>
</comment>
<feature type="domain" description="Acyl-CoA thioesterase 2 C-terminal" evidence="3">
    <location>
        <begin position="239"/>
        <end position="342"/>
    </location>
</feature>
<proteinExistence type="inferred from homology"/>
<evidence type="ECO:0000256" key="1">
    <source>
        <dbReference type="ARBA" id="ARBA00006538"/>
    </source>
</evidence>
<evidence type="ECO:0000259" key="4">
    <source>
        <dbReference type="Pfam" id="PF13622"/>
    </source>
</evidence>
<keyword evidence="6" id="KW-1185">Reference proteome</keyword>
<dbReference type="AlphaFoldDB" id="A0A4R8V5Z1"/>
<dbReference type="InterPro" id="IPR042171">
    <property type="entry name" value="Acyl-CoA_hotdog"/>
</dbReference>
<protein>
    <recommendedName>
        <fullName evidence="7">Acyl-CoA thioesterase II</fullName>
    </recommendedName>
</protein>